<dbReference type="Proteomes" id="UP001266305">
    <property type="component" value="Unassembled WGS sequence"/>
</dbReference>
<reference evidence="1 2" key="1">
    <citation type="submission" date="2023-05" db="EMBL/GenBank/DDBJ databases">
        <title>B98-5 Cell Line De Novo Hybrid Assembly: An Optical Mapping Approach.</title>
        <authorList>
            <person name="Kananen K."/>
            <person name="Auerbach J.A."/>
            <person name="Kautto E."/>
            <person name="Blachly J.S."/>
        </authorList>
    </citation>
    <scope>NUCLEOTIDE SEQUENCE [LARGE SCALE GENOMIC DNA]</scope>
    <source>
        <strain evidence="1">B95-8</strain>
        <tissue evidence="1">Cell line</tissue>
    </source>
</reference>
<gene>
    <name evidence="1" type="ORF">P7K49_016638</name>
</gene>
<organism evidence="1 2">
    <name type="scientific">Saguinus oedipus</name>
    <name type="common">Cotton-top tamarin</name>
    <name type="synonym">Oedipomidas oedipus</name>
    <dbReference type="NCBI Taxonomy" id="9490"/>
    <lineage>
        <taxon>Eukaryota</taxon>
        <taxon>Metazoa</taxon>
        <taxon>Chordata</taxon>
        <taxon>Craniata</taxon>
        <taxon>Vertebrata</taxon>
        <taxon>Euteleostomi</taxon>
        <taxon>Mammalia</taxon>
        <taxon>Eutheria</taxon>
        <taxon>Euarchontoglires</taxon>
        <taxon>Primates</taxon>
        <taxon>Haplorrhini</taxon>
        <taxon>Platyrrhini</taxon>
        <taxon>Cebidae</taxon>
        <taxon>Callitrichinae</taxon>
        <taxon>Saguinus</taxon>
    </lineage>
</organism>
<proteinExistence type="predicted"/>
<comment type="caution">
    <text evidence="1">The sequence shown here is derived from an EMBL/GenBank/DDBJ whole genome shotgun (WGS) entry which is preliminary data.</text>
</comment>
<accession>A0ABQ9VDZ8</accession>
<protein>
    <submittedName>
        <fullName evidence="1">Uncharacterized protein</fullName>
    </submittedName>
</protein>
<dbReference type="EMBL" id="JASSZA010000007">
    <property type="protein sequence ID" value="KAK2107124.1"/>
    <property type="molecule type" value="Genomic_DNA"/>
</dbReference>
<name>A0ABQ9VDZ8_SAGOE</name>
<sequence length="151" mass="16820">MRLGLTLCAFTESCNPESPLRRHLAPTPIDIQTEQLPSALADTIDTSTDLLDERKIKVVTEDHGMYYIFLGTTENFLQIIDGGKKNFSPRHGEVKAAIDVKILSTLFLENLSSLLQLKVVYKKTILSHLQDKDTEDQKGVANAVFFNKNGG</sequence>
<evidence type="ECO:0000313" key="2">
    <source>
        <dbReference type="Proteomes" id="UP001266305"/>
    </source>
</evidence>
<evidence type="ECO:0000313" key="1">
    <source>
        <dbReference type="EMBL" id="KAK2107124.1"/>
    </source>
</evidence>
<keyword evidence="2" id="KW-1185">Reference proteome</keyword>